<dbReference type="GO" id="GO:0047262">
    <property type="term" value="F:polygalacturonate 4-alpha-galacturonosyltransferase activity"/>
    <property type="evidence" value="ECO:0007669"/>
    <property type="project" value="InterPro"/>
</dbReference>
<proteinExistence type="predicted"/>
<reference evidence="2" key="1">
    <citation type="submission" date="2020-06" db="EMBL/GenBank/DDBJ databases">
        <authorList>
            <person name="Li T."/>
            <person name="Hu X."/>
            <person name="Zhang T."/>
            <person name="Song X."/>
            <person name="Zhang H."/>
            <person name="Dai N."/>
            <person name="Sheng W."/>
            <person name="Hou X."/>
            <person name="Wei L."/>
        </authorList>
    </citation>
    <scope>NUCLEOTIDE SEQUENCE</scope>
    <source>
        <strain evidence="2">G02</strain>
        <tissue evidence="2">Leaf</tissue>
    </source>
</reference>
<keyword evidence="1" id="KW-0812">Transmembrane</keyword>
<accession>A0AAW2UKN5</accession>
<dbReference type="AlphaFoldDB" id="A0AAW2UKN5"/>
<keyword evidence="1" id="KW-0472">Membrane</keyword>
<evidence type="ECO:0000313" key="2">
    <source>
        <dbReference type="EMBL" id="KAL0417485.1"/>
    </source>
</evidence>
<protein>
    <submittedName>
        <fullName evidence="2">Galacturonosyltransferase 8</fullName>
    </submittedName>
</protein>
<dbReference type="EMBL" id="JACGWJ010000005">
    <property type="protein sequence ID" value="KAL0417485.1"/>
    <property type="molecule type" value="Genomic_DNA"/>
</dbReference>
<reference evidence="2" key="2">
    <citation type="journal article" date="2024" name="Plant">
        <title>Genomic evolution and insights into agronomic trait innovations of Sesamum species.</title>
        <authorList>
            <person name="Miao H."/>
            <person name="Wang L."/>
            <person name="Qu L."/>
            <person name="Liu H."/>
            <person name="Sun Y."/>
            <person name="Le M."/>
            <person name="Wang Q."/>
            <person name="Wei S."/>
            <person name="Zheng Y."/>
            <person name="Lin W."/>
            <person name="Duan Y."/>
            <person name="Cao H."/>
            <person name="Xiong S."/>
            <person name="Wang X."/>
            <person name="Wei L."/>
            <person name="Li C."/>
            <person name="Ma Q."/>
            <person name="Ju M."/>
            <person name="Zhao R."/>
            <person name="Li G."/>
            <person name="Mu C."/>
            <person name="Tian Q."/>
            <person name="Mei H."/>
            <person name="Zhang T."/>
            <person name="Gao T."/>
            <person name="Zhang H."/>
        </authorList>
    </citation>
    <scope>NUCLEOTIDE SEQUENCE</scope>
    <source>
        <strain evidence="2">G02</strain>
    </source>
</reference>
<dbReference type="InterPro" id="IPR029993">
    <property type="entry name" value="GAUT"/>
</dbReference>
<evidence type="ECO:0000256" key="1">
    <source>
        <dbReference type="SAM" id="Phobius"/>
    </source>
</evidence>
<name>A0AAW2UKN5_SESRA</name>
<dbReference type="PANTHER" id="PTHR32116">
    <property type="entry name" value="GALACTURONOSYLTRANSFERASE 4-RELATED"/>
    <property type="match status" value="1"/>
</dbReference>
<comment type="caution">
    <text evidence="2">The sequence shown here is derived from an EMBL/GenBank/DDBJ whole genome shotgun (WGS) entry which is preliminary data.</text>
</comment>
<keyword evidence="1" id="KW-1133">Transmembrane helix</keyword>
<dbReference type="PANTHER" id="PTHR32116:SF31">
    <property type="entry name" value="GALACTURONOSYLTRANSFERASE 8"/>
    <property type="match status" value="1"/>
</dbReference>
<organism evidence="2">
    <name type="scientific">Sesamum radiatum</name>
    <name type="common">Black benniseed</name>
    <dbReference type="NCBI Taxonomy" id="300843"/>
    <lineage>
        <taxon>Eukaryota</taxon>
        <taxon>Viridiplantae</taxon>
        <taxon>Streptophyta</taxon>
        <taxon>Embryophyta</taxon>
        <taxon>Tracheophyta</taxon>
        <taxon>Spermatophyta</taxon>
        <taxon>Magnoliopsida</taxon>
        <taxon>eudicotyledons</taxon>
        <taxon>Gunneridae</taxon>
        <taxon>Pentapetalae</taxon>
        <taxon>asterids</taxon>
        <taxon>lamiids</taxon>
        <taxon>Lamiales</taxon>
        <taxon>Pedaliaceae</taxon>
        <taxon>Sesamum</taxon>
    </lineage>
</organism>
<gene>
    <name evidence="2" type="ORF">Sradi_1162000</name>
</gene>
<feature type="transmembrane region" description="Helical" evidence="1">
    <location>
        <begin position="65"/>
        <end position="92"/>
    </location>
</feature>
<feature type="transmembrane region" description="Helical" evidence="1">
    <location>
        <begin position="30"/>
        <end position="53"/>
    </location>
</feature>
<sequence length="200" mass="22314">MALNSGRVRMLALLTGGVIRHPIRCSMVTFRFFAGFLTIAVSVFVAVWSLFAYSNSDDVDLVSVNEFFCLCFLVFFAFLVAVGVSEVCLLAFDVNISVLPRKRKYLPFLFFSFEKEQIKLMRKLTKVKIQGAFSSLIAAKSIPNSLHCLALRLMGERIAHPEKYADEGNSPKLYHYAIFSDNVIAASVVVNSALKNTRAP</sequence>